<evidence type="ECO:0000313" key="1">
    <source>
        <dbReference type="EMBL" id="TFK17954.1"/>
    </source>
</evidence>
<evidence type="ECO:0000313" key="2">
    <source>
        <dbReference type="Proteomes" id="UP000307440"/>
    </source>
</evidence>
<reference evidence="1 2" key="1">
    <citation type="journal article" date="2019" name="Nat. Ecol. Evol.">
        <title>Megaphylogeny resolves global patterns of mushroom evolution.</title>
        <authorList>
            <person name="Varga T."/>
            <person name="Krizsan K."/>
            <person name="Foldi C."/>
            <person name="Dima B."/>
            <person name="Sanchez-Garcia M."/>
            <person name="Sanchez-Ramirez S."/>
            <person name="Szollosi G.J."/>
            <person name="Szarkandi J.G."/>
            <person name="Papp V."/>
            <person name="Albert L."/>
            <person name="Andreopoulos W."/>
            <person name="Angelini C."/>
            <person name="Antonin V."/>
            <person name="Barry K.W."/>
            <person name="Bougher N.L."/>
            <person name="Buchanan P."/>
            <person name="Buyck B."/>
            <person name="Bense V."/>
            <person name="Catcheside P."/>
            <person name="Chovatia M."/>
            <person name="Cooper J."/>
            <person name="Damon W."/>
            <person name="Desjardin D."/>
            <person name="Finy P."/>
            <person name="Geml J."/>
            <person name="Haridas S."/>
            <person name="Hughes K."/>
            <person name="Justo A."/>
            <person name="Karasinski D."/>
            <person name="Kautmanova I."/>
            <person name="Kiss B."/>
            <person name="Kocsube S."/>
            <person name="Kotiranta H."/>
            <person name="LaButti K.M."/>
            <person name="Lechner B.E."/>
            <person name="Liimatainen K."/>
            <person name="Lipzen A."/>
            <person name="Lukacs Z."/>
            <person name="Mihaltcheva S."/>
            <person name="Morgado L.N."/>
            <person name="Niskanen T."/>
            <person name="Noordeloos M.E."/>
            <person name="Ohm R.A."/>
            <person name="Ortiz-Santana B."/>
            <person name="Ovrebo C."/>
            <person name="Racz N."/>
            <person name="Riley R."/>
            <person name="Savchenko A."/>
            <person name="Shiryaev A."/>
            <person name="Soop K."/>
            <person name="Spirin V."/>
            <person name="Szebenyi C."/>
            <person name="Tomsovsky M."/>
            <person name="Tulloss R.E."/>
            <person name="Uehling J."/>
            <person name="Grigoriev I.V."/>
            <person name="Vagvolgyi C."/>
            <person name="Papp T."/>
            <person name="Martin F.M."/>
            <person name="Miettinen O."/>
            <person name="Hibbett D.S."/>
            <person name="Nagy L.G."/>
        </authorList>
    </citation>
    <scope>NUCLEOTIDE SEQUENCE [LARGE SCALE GENOMIC DNA]</scope>
    <source>
        <strain evidence="1 2">CBS 121175</strain>
    </source>
</reference>
<proteinExistence type="predicted"/>
<accession>A0A5C3KDB7</accession>
<dbReference type="Proteomes" id="UP000307440">
    <property type="component" value="Unassembled WGS sequence"/>
</dbReference>
<gene>
    <name evidence="1" type="ORF">FA15DRAFT_296176</name>
</gene>
<sequence length="72" mass="8260">MLSIGRYRGTEPRNLTAGHWLTRCACKHTLWLVVIYSDTVNRRHGEVECPTRNIAAMLASFPLLHRRAGNRN</sequence>
<organism evidence="1 2">
    <name type="scientific">Coprinopsis marcescibilis</name>
    <name type="common">Agaric fungus</name>
    <name type="synonym">Psathyrella marcescibilis</name>
    <dbReference type="NCBI Taxonomy" id="230819"/>
    <lineage>
        <taxon>Eukaryota</taxon>
        <taxon>Fungi</taxon>
        <taxon>Dikarya</taxon>
        <taxon>Basidiomycota</taxon>
        <taxon>Agaricomycotina</taxon>
        <taxon>Agaricomycetes</taxon>
        <taxon>Agaricomycetidae</taxon>
        <taxon>Agaricales</taxon>
        <taxon>Agaricineae</taxon>
        <taxon>Psathyrellaceae</taxon>
        <taxon>Coprinopsis</taxon>
    </lineage>
</organism>
<dbReference type="EMBL" id="ML210446">
    <property type="protein sequence ID" value="TFK17954.1"/>
    <property type="molecule type" value="Genomic_DNA"/>
</dbReference>
<protein>
    <submittedName>
        <fullName evidence="1">Uncharacterized protein</fullName>
    </submittedName>
</protein>
<name>A0A5C3KDB7_COPMA</name>
<keyword evidence="2" id="KW-1185">Reference proteome</keyword>
<dbReference type="AlphaFoldDB" id="A0A5C3KDB7"/>